<feature type="region of interest" description="Disordered" evidence="1">
    <location>
        <begin position="298"/>
        <end position="337"/>
    </location>
</feature>
<dbReference type="InterPro" id="IPR009683">
    <property type="entry name" value="Extensin-like_C"/>
</dbReference>
<dbReference type="EMBL" id="WMBQ01000002">
    <property type="protein sequence ID" value="MTD96033.1"/>
    <property type="molecule type" value="Genomic_DNA"/>
</dbReference>
<feature type="domain" description="Extensin-like C-terminal" evidence="3">
    <location>
        <begin position="337"/>
        <end position="384"/>
    </location>
</feature>
<keyword evidence="2" id="KW-0732">Signal</keyword>
<dbReference type="Pfam" id="PF06904">
    <property type="entry name" value="Extensin-like_C"/>
    <property type="match status" value="2"/>
</dbReference>
<dbReference type="RefSeq" id="WP_154740509.1">
    <property type="nucleotide sequence ID" value="NZ_WMBQ01000002.1"/>
</dbReference>
<dbReference type="Proteomes" id="UP000440694">
    <property type="component" value="Unassembled WGS sequence"/>
</dbReference>
<evidence type="ECO:0000256" key="1">
    <source>
        <dbReference type="SAM" id="MobiDB-lite"/>
    </source>
</evidence>
<protein>
    <submittedName>
        <fullName evidence="4">Extensin</fullName>
    </submittedName>
</protein>
<evidence type="ECO:0000256" key="2">
    <source>
        <dbReference type="SAM" id="SignalP"/>
    </source>
</evidence>
<feature type="chain" id="PRO_5026289893" evidence="2">
    <location>
        <begin position="24"/>
        <end position="385"/>
    </location>
</feature>
<reference evidence="4 5" key="1">
    <citation type="submission" date="2019-11" db="EMBL/GenBank/DDBJ databases">
        <title>Identification of a novel strain.</title>
        <authorList>
            <person name="Xu Q."/>
            <person name="Wang G."/>
        </authorList>
    </citation>
    <scope>NUCLEOTIDE SEQUENCE [LARGE SCALE GENOMIC DNA]</scope>
    <source>
        <strain evidence="5">xq</strain>
    </source>
</reference>
<organism evidence="4 5">
    <name type="scientific">Hyphomicrobium album</name>
    <dbReference type="NCBI Taxonomy" id="2665159"/>
    <lineage>
        <taxon>Bacteria</taxon>
        <taxon>Pseudomonadati</taxon>
        <taxon>Pseudomonadota</taxon>
        <taxon>Alphaproteobacteria</taxon>
        <taxon>Hyphomicrobiales</taxon>
        <taxon>Hyphomicrobiaceae</taxon>
        <taxon>Hyphomicrobium</taxon>
    </lineage>
</organism>
<keyword evidence="5" id="KW-1185">Reference proteome</keyword>
<gene>
    <name evidence="4" type="ORF">GIW81_16965</name>
</gene>
<accession>A0A6I3KNJ3</accession>
<proteinExistence type="predicted"/>
<feature type="domain" description="Extensin-like C-terminal" evidence="3">
    <location>
        <begin position="87"/>
        <end position="221"/>
    </location>
</feature>
<comment type="caution">
    <text evidence="4">The sequence shown here is derived from an EMBL/GenBank/DDBJ whole genome shotgun (WGS) entry which is preliminary data.</text>
</comment>
<evidence type="ECO:0000259" key="3">
    <source>
        <dbReference type="Pfam" id="PF06904"/>
    </source>
</evidence>
<sequence>MLRFGLGLAVALGALAACAPAQSAETAVPSDSKMEKARHALGKDRAVITAQPLMVPPLPERKTAAASPVPPVPETWTQAEVDIAKAACAAAVKGLNVQLAYEPPIKEGLCGTPAPIRVSRLGNVTFKPAALINCGMLQPLNTWISKDLQRAAQRQFGAKITEIEVMSDYSCRTAFGRVGRKLSQHAYVDALDIRGFVTARGEQVAVLNGWGATKRDIIAAAEAARIKQEALAAAQAEAGNAERANLKDAKSETGAGRAPTTATSALGTPAAGAVKATRSRGVDMVTVILPGGSKKQQVAARLGGPADNGLPAKPRSVGEQPGAKAPLSTDALATPPDGPRARFLREAHAAACRIFGTTLGPEANEAHRNHFHVDMAERKIKKICD</sequence>
<feature type="signal peptide" evidence="2">
    <location>
        <begin position="1"/>
        <end position="23"/>
    </location>
</feature>
<evidence type="ECO:0000313" key="5">
    <source>
        <dbReference type="Proteomes" id="UP000440694"/>
    </source>
</evidence>
<dbReference type="PROSITE" id="PS51257">
    <property type="entry name" value="PROKAR_LIPOPROTEIN"/>
    <property type="match status" value="1"/>
</dbReference>
<evidence type="ECO:0000313" key="4">
    <source>
        <dbReference type="EMBL" id="MTD96033.1"/>
    </source>
</evidence>
<name>A0A6I3KNJ3_9HYPH</name>
<dbReference type="AlphaFoldDB" id="A0A6I3KNJ3"/>
<feature type="region of interest" description="Disordered" evidence="1">
    <location>
        <begin position="239"/>
        <end position="272"/>
    </location>
</feature>